<evidence type="ECO:0000313" key="3">
    <source>
        <dbReference type="Proteomes" id="UP000199576"/>
    </source>
</evidence>
<protein>
    <recommendedName>
        <fullName evidence="4">Transcriptional regulator</fullName>
    </recommendedName>
</protein>
<keyword evidence="3" id="KW-1185">Reference proteome</keyword>
<dbReference type="Proteomes" id="UP000199576">
    <property type="component" value="Chromosome I"/>
</dbReference>
<evidence type="ECO:0000256" key="1">
    <source>
        <dbReference type="SAM" id="MobiDB-lite"/>
    </source>
</evidence>
<feature type="compositionally biased region" description="Basic and acidic residues" evidence="1">
    <location>
        <begin position="20"/>
        <end position="30"/>
    </location>
</feature>
<name>A0ABY0UN40_PSECE</name>
<dbReference type="EMBL" id="LT629753">
    <property type="protein sequence ID" value="SDS93438.1"/>
    <property type="molecule type" value="Genomic_DNA"/>
</dbReference>
<sequence>MGKFFDELMESVQQMDEIVRRERQPSREITADQSADPAPTTWKKPVNDTSDLEKPHHR</sequence>
<feature type="region of interest" description="Disordered" evidence="1">
    <location>
        <begin position="20"/>
        <end position="58"/>
    </location>
</feature>
<proteinExistence type="predicted"/>
<gene>
    <name evidence="2" type="ORF">SAMN04490182_2802</name>
</gene>
<evidence type="ECO:0000313" key="2">
    <source>
        <dbReference type="EMBL" id="SDS93438.1"/>
    </source>
</evidence>
<reference evidence="2 3" key="1">
    <citation type="submission" date="2016-10" db="EMBL/GenBank/DDBJ databases">
        <authorList>
            <person name="Varghese N."/>
            <person name="Submissions S."/>
        </authorList>
    </citation>
    <scope>NUCLEOTIDE SEQUENCE [LARGE SCALE GENOMIC DNA]</scope>
    <source>
        <strain evidence="2 3">BS2981</strain>
    </source>
</reference>
<organism evidence="2 3">
    <name type="scientific">Pseudomonas cedrina</name>
    <dbReference type="NCBI Taxonomy" id="651740"/>
    <lineage>
        <taxon>Bacteria</taxon>
        <taxon>Pseudomonadati</taxon>
        <taxon>Pseudomonadota</taxon>
        <taxon>Gammaproteobacteria</taxon>
        <taxon>Pseudomonadales</taxon>
        <taxon>Pseudomonadaceae</taxon>
        <taxon>Pseudomonas</taxon>
    </lineage>
</organism>
<accession>A0ABY0UN40</accession>
<evidence type="ECO:0008006" key="4">
    <source>
        <dbReference type="Google" id="ProtNLM"/>
    </source>
</evidence>